<keyword evidence="2" id="KW-1185">Reference proteome</keyword>
<dbReference type="AlphaFoldDB" id="A0A543DJF7"/>
<dbReference type="Proteomes" id="UP000315677">
    <property type="component" value="Unassembled WGS sequence"/>
</dbReference>
<reference evidence="1 2" key="1">
    <citation type="submission" date="2019-06" db="EMBL/GenBank/DDBJ databases">
        <title>Sequencing the genomes of 1000 actinobacteria strains.</title>
        <authorList>
            <person name="Klenk H.-P."/>
        </authorList>
    </citation>
    <scope>NUCLEOTIDE SEQUENCE [LARGE SCALE GENOMIC DNA]</scope>
    <source>
        <strain evidence="1 2">DSM 45301</strain>
    </source>
</reference>
<name>A0A543DJF7_9PSEU</name>
<evidence type="ECO:0000313" key="1">
    <source>
        <dbReference type="EMBL" id="TQM09468.1"/>
    </source>
</evidence>
<comment type="caution">
    <text evidence="1">The sequence shown here is derived from an EMBL/GenBank/DDBJ whole genome shotgun (WGS) entry which is preliminary data.</text>
</comment>
<evidence type="ECO:0000313" key="2">
    <source>
        <dbReference type="Proteomes" id="UP000315677"/>
    </source>
</evidence>
<organism evidence="1 2">
    <name type="scientific">Pseudonocardia kunmingensis</name>
    <dbReference type="NCBI Taxonomy" id="630975"/>
    <lineage>
        <taxon>Bacteria</taxon>
        <taxon>Bacillati</taxon>
        <taxon>Actinomycetota</taxon>
        <taxon>Actinomycetes</taxon>
        <taxon>Pseudonocardiales</taxon>
        <taxon>Pseudonocardiaceae</taxon>
        <taxon>Pseudonocardia</taxon>
    </lineage>
</organism>
<dbReference type="EMBL" id="VFPA01000003">
    <property type="protein sequence ID" value="TQM09468.1"/>
    <property type="molecule type" value="Genomic_DNA"/>
</dbReference>
<accession>A0A543DJF7</accession>
<gene>
    <name evidence="1" type="ORF">FB558_5227</name>
</gene>
<proteinExistence type="predicted"/>
<protein>
    <submittedName>
        <fullName evidence="1">Uncharacterized protein</fullName>
    </submittedName>
</protein>
<sequence length="38" mass="3908">MCEVARVGDSVGPFGPVVTGPGDVDAYIRLAGYTGRQP</sequence>